<dbReference type="Pfam" id="PF07559">
    <property type="entry name" value="FlgE_D2"/>
    <property type="match status" value="1"/>
</dbReference>
<dbReference type="Pfam" id="PF00460">
    <property type="entry name" value="Flg_bb_rod"/>
    <property type="match status" value="1"/>
</dbReference>
<dbReference type="InterPro" id="IPR011491">
    <property type="entry name" value="FlgE_D2"/>
</dbReference>
<keyword evidence="10" id="KW-0282">Flagellum</keyword>
<dbReference type="InterPro" id="IPR019776">
    <property type="entry name" value="Flagellar_basal_body_rod_CS"/>
</dbReference>
<dbReference type="PANTHER" id="PTHR30435">
    <property type="entry name" value="FLAGELLAR PROTEIN"/>
    <property type="match status" value="1"/>
</dbReference>
<evidence type="ECO:0000256" key="5">
    <source>
        <dbReference type="RuleBase" id="RU362116"/>
    </source>
</evidence>
<dbReference type="PROSITE" id="PS00588">
    <property type="entry name" value="FLAGELLA_BB_ROD"/>
    <property type="match status" value="1"/>
</dbReference>
<evidence type="ECO:0000256" key="2">
    <source>
        <dbReference type="ARBA" id="ARBA00009677"/>
    </source>
</evidence>
<dbReference type="GO" id="GO:0005829">
    <property type="term" value="C:cytosol"/>
    <property type="evidence" value="ECO:0007669"/>
    <property type="project" value="TreeGrafter"/>
</dbReference>
<evidence type="ECO:0000259" key="8">
    <source>
        <dbReference type="Pfam" id="PF07559"/>
    </source>
</evidence>
<keyword evidence="10" id="KW-0969">Cilium</keyword>
<feature type="domain" description="Flagellar hook protein FlgE/F/G-like D1" evidence="9">
    <location>
        <begin position="95"/>
        <end position="149"/>
    </location>
</feature>
<dbReference type="InterPro" id="IPR037058">
    <property type="entry name" value="Falgellar_hook_FlgE_sf"/>
</dbReference>
<dbReference type="Pfam" id="PF22692">
    <property type="entry name" value="LlgE_F_G_D1"/>
    <property type="match status" value="1"/>
</dbReference>
<accession>A0A938XU86</accession>
<dbReference type="InterPro" id="IPR010930">
    <property type="entry name" value="Flg_bb/hook_C_dom"/>
</dbReference>
<dbReference type="GO" id="GO:0030694">
    <property type="term" value="C:bacterial-type flagellum basal body, rod"/>
    <property type="evidence" value="ECO:0007669"/>
    <property type="project" value="InterPro"/>
</dbReference>
<dbReference type="InterPro" id="IPR037925">
    <property type="entry name" value="FlgE/F/G-like"/>
</dbReference>
<evidence type="ECO:0000259" key="9">
    <source>
        <dbReference type="Pfam" id="PF22692"/>
    </source>
</evidence>
<evidence type="ECO:0000256" key="4">
    <source>
        <dbReference type="ARBA" id="ARBA00023143"/>
    </source>
</evidence>
<keyword evidence="11" id="KW-1185">Reference proteome</keyword>
<dbReference type="Gene3D" id="2.60.98.20">
    <property type="entry name" value="Flagellar hook protein FlgE"/>
    <property type="match status" value="1"/>
</dbReference>
<feature type="domain" description="Flagellar hook protein FlgE D2" evidence="8">
    <location>
        <begin position="169"/>
        <end position="306"/>
    </location>
</feature>
<feature type="domain" description="Flagellar basal body rod protein N-terminal" evidence="6">
    <location>
        <begin position="5"/>
        <end position="35"/>
    </location>
</feature>
<reference evidence="10" key="1">
    <citation type="submission" date="2021-01" db="EMBL/GenBank/DDBJ databases">
        <title>Genomic Encyclopedia of Type Strains, Phase IV (KMG-IV): sequencing the most valuable type-strain genomes for metagenomic binning, comparative biology and taxonomic classification.</title>
        <authorList>
            <person name="Goeker M."/>
        </authorList>
    </citation>
    <scope>NUCLEOTIDE SEQUENCE</scope>
    <source>
        <strain evidence="10">DSM 23230</strain>
    </source>
</reference>
<evidence type="ECO:0000313" key="11">
    <source>
        <dbReference type="Proteomes" id="UP000774000"/>
    </source>
</evidence>
<dbReference type="Pfam" id="PF06429">
    <property type="entry name" value="Flg_bbr_C"/>
    <property type="match status" value="1"/>
</dbReference>
<keyword evidence="10" id="KW-0966">Cell projection</keyword>
<dbReference type="AlphaFoldDB" id="A0A938XU86"/>
<dbReference type="PANTHER" id="PTHR30435:SF1">
    <property type="entry name" value="FLAGELLAR HOOK PROTEIN FLGE"/>
    <property type="match status" value="1"/>
</dbReference>
<evidence type="ECO:0000259" key="7">
    <source>
        <dbReference type="Pfam" id="PF06429"/>
    </source>
</evidence>
<dbReference type="EMBL" id="JAFBDQ010000001">
    <property type="protein sequence ID" value="MBM7555345.1"/>
    <property type="molecule type" value="Genomic_DNA"/>
</dbReference>
<comment type="similarity">
    <text evidence="2 5">Belongs to the flagella basal body rod proteins family.</text>
</comment>
<name>A0A938XU86_9FIRM</name>
<dbReference type="InterPro" id="IPR020013">
    <property type="entry name" value="Flagellar_FlgE/F/G"/>
</dbReference>
<evidence type="ECO:0000259" key="6">
    <source>
        <dbReference type="Pfam" id="PF00460"/>
    </source>
</evidence>
<dbReference type="NCBIfam" id="TIGR03506">
    <property type="entry name" value="FlgEFG_subfam"/>
    <property type="match status" value="1"/>
</dbReference>
<dbReference type="RefSeq" id="WP_204700065.1">
    <property type="nucleotide sequence ID" value="NZ_JAFBDQ010000001.1"/>
</dbReference>
<dbReference type="InterPro" id="IPR001444">
    <property type="entry name" value="Flag_bb_rod_N"/>
</dbReference>
<gene>
    <name evidence="10" type="ORF">JOC47_000169</name>
</gene>
<sequence>MLRSMYAGVSGMKAHMDKMDVVSNNISNVNTVGYKGSRATFKTMFSQMIQGASAPQGGRGGTNPQQIGLGTSLGSIDKDMGQGSLQSTGRNQDLAIEGEGFFVVSNGISQRYTRSGTLSKDENGYLVNSTTGYRVRGWQADANGDINTNGELEGLTLKQNMPAESTTEVTYGGNLDAAAANGEQWNTSFESYDSQGGLHKVDLRFTKNAANTWDYEVTHIEDKQGDVEYDISGTHAADTNNTTGTVAFNGDGSYDAANSNIPGNLEFNPQYEDDGAATPVSIDLDFSNMTQNYKEMTADRDTVNGYKAGSLVDYTFDSTGTITGEYDNGMRQTIGQVALASFNNPGGLASEGQTMFRVSNNSGAPKIGAPASGGLGNIKSGSLEMSNVDLSRQFTEMITTQRGFQANSKTISTSDQILQELVNLKR</sequence>
<keyword evidence="4 5" id="KW-0975">Bacterial flagellum</keyword>
<dbReference type="InterPro" id="IPR053967">
    <property type="entry name" value="LlgE_F_G-like_D1"/>
</dbReference>
<organism evidence="10 11">
    <name type="scientific">Halanaerobacter jeridensis</name>
    <dbReference type="NCBI Taxonomy" id="706427"/>
    <lineage>
        <taxon>Bacteria</taxon>
        <taxon>Bacillati</taxon>
        <taxon>Bacillota</taxon>
        <taxon>Clostridia</taxon>
        <taxon>Halanaerobiales</taxon>
        <taxon>Halobacteroidaceae</taxon>
        <taxon>Halanaerobacter</taxon>
    </lineage>
</organism>
<dbReference type="NCBIfam" id="TIGR02490">
    <property type="entry name" value="flgF"/>
    <property type="match status" value="1"/>
</dbReference>
<dbReference type="GO" id="GO:0071978">
    <property type="term" value="P:bacterial-type flagellum-dependent swarming motility"/>
    <property type="evidence" value="ECO:0007669"/>
    <property type="project" value="TreeGrafter"/>
</dbReference>
<evidence type="ECO:0000256" key="3">
    <source>
        <dbReference type="ARBA" id="ARBA00019015"/>
    </source>
</evidence>
<evidence type="ECO:0000313" key="10">
    <source>
        <dbReference type="EMBL" id="MBM7555345.1"/>
    </source>
</evidence>
<dbReference type="Proteomes" id="UP000774000">
    <property type="component" value="Unassembled WGS sequence"/>
</dbReference>
<evidence type="ECO:0000256" key="1">
    <source>
        <dbReference type="ARBA" id="ARBA00004117"/>
    </source>
</evidence>
<proteinExistence type="inferred from homology"/>
<comment type="subcellular location">
    <subcellularLocation>
        <location evidence="1 5">Bacterial flagellum basal body</location>
    </subcellularLocation>
</comment>
<comment type="caution">
    <text evidence="10">The sequence shown here is derived from an EMBL/GenBank/DDBJ whole genome shotgun (WGS) entry which is preliminary data.</text>
</comment>
<dbReference type="InterPro" id="IPR012836">
    <property type="entry name" value="FlgF"/>
</dbReference>
<protein>
    <recommendedName>
        <fullName evidence="3">Flagellar hook protein FlgE</fullName>
    </recommendedName>
</protein>
<dbReference type="SUPFAM" id="SSF117143">
    <property type="entry name" value="Flagellar hook protein flgE"/>
    <property type="match status" value="1"/>
</dbReference>
<dbReference type="GO" id="GO:0009424">
    <property type="term" value="C:bacterial-type flagellum hook"/>
    <property type="evidence" value="ECO:0007669"/>
    <property type="project" value="TreeGrafter"/>
</dbReference>
<feature type="domain" description="Flagellar basal-body/hook protein C-terminal" evidence="7">
    <location>
        <begin position="380"/>
        <end position="424"/>
    </location>
</feature>